<dbReference type="InterPro" id="IPR021889">
    <property type="entry name" value="DUF3500"/>
</dbReference>
<dbReference type="Pfam" id="PF12006">
    <property type="entry name" value="DUF3500"/>
    <property type="match status" value="1"/>
</dbReference>
<dbReference type="InterPro" id="IPR019546">
    <property type="entry name" value="TAT_signal_bac_arc"/>
</dbReference>
<protein>
    <recommendedName>
        <fullName evidence="3">DUF3500 domain-containing protein</fullName>
    </recommendedName>
</protein>
<dbReference type="EMBL" id="JACHGW010000002">
    <property type="protein sequence ID" value="MBB6050104.1"/>
    <property type="molecule type" value="Genomic_DNA"/>
</dbReference>
<reference evidence="1 2" key="1">
    <citation type="submission" date="2020-08" db="EMBL/GenBank/DDBJ databases">
        <title>Genomic Encyclopedia of Type Strains, Phase IV (KMG-IV): sequencing the most valuable type-strain genomes for metagenomic binning, comparative biology and taxonomic classification.</title>
        <authorList>
            <person name="Goeker M."/>
        </authorList>
    </citation>
    <scope>NUCLEOTIDE SEQUENCE [LARGE SCALE GENOMIC DNA]</scope>
    <source>
        <strain evidence="1 2">DSM 23562</strain>
    </source>
</reference>
<dbReference type="InterPro" id="IPR006311">
    <property type="entry name" value="TAT_signal"/>
</dbReference>
<evidence type="ECO:0000313" key="1">
    <source>
        <dbReference type="EMBL" id="MBB6050104.1"/>
    </source>
</evidence>
<comment type="caution">
    <text evidence="1">The sequence shown here is derived from an EMBL/GenBank/DDBJ whole genome shotgun (WGS) entry which is preliminary data.</text>
</comment>
<dbReference type="Proteomes" id="UP000520814">
    <property type="component" value="Unassembled WGS sequence"/>
</dbReference>
<name>A0A7W9W568_ARMRO</name>
<organism evidence="1 2">
    <name type="scientific">Armatimonas rosea</name>
    <dbReference type="NCBI Taxonomy" id="685828"/>
    <lineage>
        <taxon>Bacteria</taxon>
        <taxon>Bacillati</taxon>
        <taxon>Armatimonadota</taxon>
        <taxon>Armatimonadia</taxon>
        <taxon>Armatimonadales</taxon>
        <taxon>Armatimonadaceae</taxon>
        <taxon>Armatimonas</taxon>
    </lineage>
</organism>
<evidence type="ECO:0000313" key="2">
    <source>
        <dbReference type="Proteomes" id="UP000520814"/>
    </source>
</evidence>
<accession>A0A7W9W568</accession>
<proteinExistence type="predicted"/>
<keyword evidence="2" id="KW-1185">Reference proteome</keyword>
<sequence>MSDLSRDGVSRRQFLQTVGGIALGGASVGLLPAEAQTTKAPQAETLVKTLFESLTPKQRETLCMPWEHPKRSMVGANWAIVKPTIAEIFTADQQKMVEGILRGVTSDEWYPRVLEQMKHDGGGLNQYHVALFGDPKSGKFEWVLTGRHVTLRADGHSNANAAFGGPIFYGHAPKDTEDPSHPGNVYWQQAQQANAVFQALDGKQRAVALRDSAPSEDQIKLQGKTGEFAGIAIGELSKDQKKLVQKTMQSLLSPYRPSDANDAMKAIEANGGLDKIHLAFYKQDDLGSDGIWDIWRLEGPALVWHFRGAPHVHTWVNIAKDAKLADGHT</sequence>
<dbReference type="AlphaFoldDB" id="A0A7W9W568"/>
<evidence type="ECO:0008006" key="3">
    <source>
        <dbReference type="Google" id="ProtNLM"/>
    </source>
</evidence>
<dbReference type="NCBIfam" id="TIGR01409">
    <property type="entry name" value="TAT_signal_seq"/>
    <property type="match status" value="1"/>
</dbReference>
<dbReference type="RefSeq" id="WP_184194411.1">
    <property type="nucleotide sequence ID" value="NZ_JACHGW010000002.1"/>
</dbReference>
<gene>
    <name evidence="1" type="ORF">HNQ39_001895</name>
</gene>
<dbReference type="PROSITE" id="PS51318">
    <property type="entry name" value="TAT"/>
    <property type="match status" value="1"/>
</dbReference>